<evidence type="ECO:0000313" key="3">
    <source>
        <dbReference type="Proteomes" id="UP001374535"/>
    </source>
</evidence>
<keyword evidence="3" id="KW-1185">Reference proteome</keyword>
<name>A0AAQ3S4T6_VIGMU</name>
<feature type="region of interest" description="Disordered" evidence="1">
    <location>
        <begin position="87"/>
        <end position="111"/>
    </location>
</feature>
<dbReference type="AlphaFoldDB" id="A0AAQ3S4T6"/>
<organism evidence="2 3">
    <name type="scientific">Vigna mungo</name>
    <name type="common">Black gram</name>
    <name type="synonym">Phaseolus mungo</name>
    <dbReference type="NCBI Taxonomy" id="3915"/>
    <lineage>
        <taxon>Eukaryota</taxon>
        <taxon>Viridiplantae</taxon>
        <taxon>Streptophyta</taxon>
        <taxon>Embryophyta</taxon>
        <taxon>Tracheophyta</taxon>
        <taxon>Spermatophyta</taxon>
        <taxon>Magnoliopsida</taxon>
        <taxon>eudicotyledons</taxon>
        <taxon>Gunneridae</taxon>
        <taxon>Pentapetalae</taxon>
        <taxon>rosids</taxon>
        <taxon>fabids</taxon>
        <taxon>Fabales</taxon>
        <taxon>Fabaceae</taxon>
        <taxon>Papilionoideae</taxon>
        <taxon>50 kb inversion clade</taxon>
        <taxon>NPAAA clade</taxon>
        <taxon>indigoferoid/millettioid clade</taxon>
        <taxon>Phaseoleae</taxon>
        <taxon>Vigna</taxon>
    </lineage>
</organism>
<proteinExistence type="predicted"/>
<dbReference type="Proteomes" id="UP001374535">
    <property type="component" value="Chromosome 3"/>
</dbReference>
<reference evidence="2 3" key="1">
    <citation type="journal article" date="2023" name="Life. Sci Alliance">
        <title>Evolutionary insights into 3D genome organization and epigenetic landscape of Vigna mungo.</title>
        <authorList>
            <person name="Junaid A."/>
            <person name="Singh B."/>
            <person name="Bhatia S."/>
        </authorList>
    </citation>
    <scope>NUCLEOTIDE SEQUENCE [LARGE SCALE GENOMIC DNA]</scope>
    <source>
        <strain evidence="2">Urdbean</strain>
    </source>
</reference>
<feature type="compositionally biased region" description="Polar residues" evidence="1">
    <location>
        <begin position="87"/>
        <end position="102"/>
    </location>
</feature>
<accession>A0AAQ3S4T6</accession>
<gene>
    <name evidence="2" type="ORF">V8G54_009395</name>
</gene>
<evidence type="ECO:0000256" key="1">
    <source>
        <dbReference type="SAM" id="MobiDB-lite"/>
    </source>
</evidence>
<sequence length="148" mass="16070">MALPSSSVSPLALVLSNRSLPPRSTIHSLFTSLLASKASPRRNMLILVKLESSSKATSRSGSKAYRHLINFLCQWAFCRRTSGNTVPYRSDGSNRPSPSAICSRTHPPGKGKRIRTVALAGVPGWSRRGNNRRVLASLRRDGSKDEAG</sequence>
<protein>
    <submittedName>
        <fullName evidence="2">Uncharacterized protein</fullName>
    </submittedName>
</protein>
<evidence type="ECO:0000313" key="2">
    <source>
        <dbReference type="EMBL" id="WVZ16413.1"/>
    </source>
</evidence>
<dbReference type="EMBL" id="CP144698">
    <property type="protein sequence ID" value="WVZ16413.1"/>
    <property type="molecule type" value="Genomic_DNA"/>
</dbReference>